<dbReference type="InterPro" id="IPR052712">
    <property type="entry name" value="Acid_resist_chaperone_HdeD"/>
</dbReference>
<sequence>MPMPPGPPARPGEPGFPGIAPGIPEALSALLVRNWWAVALRGAVAVLFGIVALLMPVATLLSLALLFAAYLVIEGVLGIIMAARSAHDGRRWGMLLLEGLFTLAAGILIALIPGGAVLSFVLLTAAWAIISGGLMLAAAFRLHLDHGRWWLALGGLLSIVWGVLLVIAPVIGAVVLTWWLGAYAIAFGISLLVLGFRLRGRHVAEAAQGA</sequence>
<protein>
    <submittedName>
        <fullName evidence="2">DUF308 domain-containing protein</fullName>
    </submittedName>
</protein>
<organism evidence="2 3">
    <name type="scientific">Roseomonas acroporae</name>
    <dbReference type="NCBI Taxonomy" id="2937791"/>
    <lineage>
        <taxon>Bacteria</taxon>
        <taxon>Pseudomonadati</taxon>
        <taxon>Pseudomonadota</taxon>
        <taxon>Alphaproteobacteria</taxon>
        <taxon>Acetobacterales</taxon>
        <taxon>Roseomonadaceae</taxon>
        <taxon>Roseomonas</taxon>
    </lineage>
</organism>
<feature type="transmembrane region" description="Helical" evidence="1">
    <location>
        <begin position="35"/>
        <end position="55"/>
    </location>
</feature>
<proteinExistence type="predicted"/>
<dbReference type="AlphaFoldDB" id="A0A9X1YCI4"/>
<evidence type="ECO:0000256" key="1">
    <source>
        <dbReference type="SAM" id="Phobius"/>
    </source>
</evidence>
<name>A0A9X1YCI4_9PROT</name>
<dbReference type="InterPro" id="IPR005325">
    <property type="entry name" value="DUF308_memb"/>
</dbReference>
<evidence type="ECO:0000313" key="3">
    <source>
        <dbReference type="Proteomes" id="UP001139516"/>
    </source>
</evidence>
<evidence type="ECO:0000313" key="2">
    <source>
        <dbReference type="EMBL" id="MCK8786608.1"/>
    </source>
</evidence>
<dbReference type="Proteomes" id="UP001139516">
    <property type="component" value="Unassembled WGS sequence"/>
</dbReference>
<keyword evidence="1" id="KW-1133">Transmembrane helix</keyword>
<dbReference type="GO" id="GO:0005886">
    <property type="term" value="C:plasma membrane"/>
    <property type="evidence" value="ECO:0007669"/>
    <property type="project" value="TreeGrafter"/>
</dbReference>
<gene>
    <name evidence="2" type="ORF">M0638_19725</name>
</gene>
<feature type="transmembrane region" description="Helical" evidence="1">
    <location>
        <begin position="95"/>
        <end position="114"/>
    </location>
</feature>
<reference evidence="2" key="1">
    <citation type="submission" date="2022-04" db="EMBL/GenBank/DDBJ databases">
        <title>Roseomonas acroporae sp. nov., isolated from coral Acropora digitifera.</title>
        <authorList>
            <person name="Sun H."/>
        </authorList>
    </citation>
    <scope>NUCLEOTIDE SEQUENCE</scope>
    <source>
        <strain evidence="2">NAR14</strain>
    </source>
</reference>
<feature type="transmembrane region" description="Helical" evidence="1">
    <location>
        <begin position="120"/>
        <end position="142"/>
    </location>
</feature>
<dbReference type="PANTHER" id="PTHR34989">
    <property type="entry name" value="PROTEIN HDED"/>
    <property type="match status" value="1"/>
</dbReference>
<keyword evidence="1" id="KW-0472">Membrane</keyword>
<feature type="transmembrane region" description="Helical" evidence="1">
    <location>
        <begin position="149"/>
        <end position="171"/>
    </location>
</feature>
<dbReference type="EMBL" id="JALPRX010000091">
    <property type="protein sequence ID" value="MCK8786608.1"/>
    <property type="molecule type" value="Genomic_DNA"/>
</dbReference>
<dbReference type="Pfam" id="PF03729">
    <property type="entry name" value="DUF308"/>
    <property type="match status" value="2"/>
</dbReference>
<dbReference type="PANTHER" id="PTHR34989:SF1">
    <property type="entry name" value="PROTEIN HDED"/>
    <property type="match status" value="1"/>
</dbReference>
<keyword evidence="1" id="KW-0812">Transmembrane</keyword>
<comment type="caution">
    <text evidence="2">The sequence shown here is derived from an EMBL/GenBank/DDBJ whole genome shotgun (WGS) entry which is preliminary data.</text>
</comment>
<keyword evidence="3" id="KW-1185">Reference proteome</keyword>
<feature type="transmembrane region" description="Helical" evidence="1">
    <location>
        <begin position="177"/>
        <end position="196"/>
    </location>
</feature>
<dbReference type="RefSeq" id="WP_248668723.1">
    <property type="nucleotide sequence ID" value="NZ_JALPRX010000091.1"/>
</dbReference>
<feature type="transmembrane region" description="Helical" evidence="1">
    <location>
        <begin position="61"/>
        <end position="83"/>
    </location>
</feature>
<accession>A0A9X1YCI4</accession>